<evidence type="ECO:0000256" key="6">
    <source>
        <dbReference type="ARBA" id="ARBA00022989"/>
    </source>
</evidence>
<dbReference type="PANTHER" id="PTHR24028:SF146">
    <property type="entry name" value="CADHERIN 96CB, ISOFORM D-RELATED"/>
    <property type="match status" value="1"/>
</dbReference>
<comment type="subcellular location">
    <subcellularLocation>
        <location evidence="1">Membrane</location>
        <topology evidence="1">Single-pass membrane protein</topology>
    </subcellularLocation>
</comment>
<dbReference type="GO" id="GO:0005509">
    <property type="term" value="F:calcium ion binding"/>
    <property type="evidence" value="ECO:0007669"/>
    <property type="project" value="UniProtKB-UniRule"/>
</dbReference>
<dbReference type="SUPFAM" id="SSF49313">
    <property type="entry name" value="Cadherin-like"/>
    <property type="match status" value="5"/>
</dbReference>
<feature type="signal peptide" evidence="10">
    <location>
        <begin position="1"/>
        <end position="30"/>
    </location>
</feature>
<feature type="chain" id="PRO_5018168610" description="Cadherin domain-containing protein" evidence="10">
    <location>
        <begin position="31"/>
        <end position="763"/>
    </location>
</feature>
<evidence type="ECO:0000256" key="1">
    <source>
        <dbReference type="ARBA" id="ARBA00004167"/>
    </source>
</evidence>
<keyword evidence="7" id="KW-0472">Membrane</keyword>
<evidence type="ECO:0000256" key="3">
    <source>
        <dbReference type="ARBA" id="ARBA00022737"/>
    </source>
</evidence>
<dbReference type="Proteomes" id="UP000281553">
    <property type="component" value="Unassembled WGS sequence"/>
</dbReference>
<dbReference type="InterPro" id="IPR002126">
    <property type="entry name" value="Cadherin-like_dom"/>
</dbReference>
<dbReference type="PROSITE" id="PS00232">
    <property type="entry name" value="CADHERIN_1"/>
    <property type="match status" value="2"/>
</dbReference>
<keyword evidence="10" id="KW-0732">Signal</keyword>
<dbReference type="InterPro" id="IPR013164">
    <property type="entry name" value="Cadherin_N"/>
</dbReference>
<evidence type="ECO:0000256" key="9">
    <source>
        <dbReference type="PROSITE-ProRule" id="PRU00043"/>
    </source>
</evidence>
<feature type="domain" description="Cadherin" evidence="11">
    <location>
        <begin position="30"/>
        <end position="176"/>
    </location>
</feature>
<feature type="domain" description="Cadherin" evidence="11">
    <location>
        <begin position="493"/>
        <end position="573"/>
    </location>
</feature>
<keyword evidence="4 9" id="KW-0106">Calcium</keyword>
<dbReference type="GO" id="GO:0005886">
    <property type="term" value="C:plasma membrane"/>
    <property type="evidence" value="ECO:0007669"/>
    <property type="project" value="InterPro"/>
</dbReference>
<dbReference type="InterPro" id="IPR050174">
    <property type="entry name" value="Protocadherin/Cadherin-CA"/>
</dbReference>
<name>A0A3P6U5K2_DIBLA</name>
<evidence type="ECO:0000256" key="8">
    <source>
        <dbReference type="ARBA" id="ARBA00023180"/>
    </source>
</evidence>
<dbReference type="PROSITE" id="PS50268">
    <property type="entry name" value="CADHERIN_2"/>
    <property type="match status" value="5"/>
</dbReference>
<dbReference type="SMART" id="SM00112">
    <property type="entry name" value="CA"/>
    <property type="match status" value="4"/>
</dbReference>
<keyword evidence="2" id="KW-0812">Transmembrane</keyword>
<feature type="domain" description="Cadherin" evidence="11">
    <location>
        <begin position="281"/>
        <end position="414"/>
    </location>
</feature>
<dbReference type="Gene3D" id="2.60.40.60">
    <property type="entry name" value="Cadherins"/>
    <property type="match status" value="6"/>
</dbReference>
<gene>
    <name evidence="12" type="ORF">DILT_LOCUS2496</name>
</gene>
<dbReference type="OrthoDB" id="6252479at2759"/>
<dbReference type="InterPro" id="IPR020894">
    <property type="entry name" value="Cadherin_CS"/>
</dbReference>
<evidence type="ECO:0000256" key="4">
    <source>
        <dbReference type="ARBA" id="ARBA00022837"/>
    </source>
</evidence>
<dbReference type="CDD" id="cd11304">
    <property type="entry name" value="Cadherin_repeat"/>
    <property type="match status" value="5"/>
</dbReference>
<reference evidence="12 13" key="1">
    <citation type="submission" date="2018-11" db="EMBL/GenBank/DDBJ databases">
        <authorList>
            <consortium name="Pathogen Informatics"/>
        </authorList>
    </citation>
    <scope>NUCLEOTIDE SEQUENCE [LARGE SCALE GENOMIC DNA]</scope>
</reference>
<dbReference type="GO" id="GO:0007156">
    <property type="term" value="P:homophilic cell adhesion via plasma membrane adhesion molecules"/>
    <property type="evidence" value="ECO:0007669"/>
    <property type="project" value="InterPro"/>
</dbReference>
<keyword evidence="13" id="KW-1185">Reference proteome</keyword>
<feature type="domain" description="Cadherin" evidence="11">
    <location>
        <begin position="574"/>
        <end position="737"/>
    </location>
</feature>
<dbReference type="EMBL" id="UYRU01042188">
    <property type="protein sequence ID" value="VDK73424.1"/>
    <property type="molecule type" value="Genomic_DNA"/>
</dbReference>
<organism evidence="12 13">
    <name type="scientific">Dibothriocephalus latus</name>
    <name type="common">Fish tapeworm</name>
    <name type="synonym">Diphyllobothrium latum</name>
    <dbReference type="NCBI Taxonomy" id="60516"/>
    <lineage>
        <taxon>Eukaryota</taxon>
        <taxon>Metazoa</taxon>
        <taxon>Spiralia</taxon>
        <taxon>Lophotrochozoa</taxon>
        <taxon>Platyhelminthes</taxon>
        <taxon>Cestoda</taxon>
        <taxon>Eucestoda</taxon>
        <taxon>Diphyllobothriidea</taxon>
        <taxon>Diphyllobothriidae</taxon>
        <taxon>Dibothriocephalus</taxon>
    </lineage>
</organism>
<evidence type="ECO:0000313" key="12">
    <source>
        <dbReference type="EMBL" id="VDK73424.1"/>
    </source>
</evidence>
<dbReference type="Pfam" id="PF08266">
    <property type="entry name" value="Cadherin_2"/>
    <property type="match status" value="1"/>
</dbReference>
<proteinExistence type="predicted"/>
<evidence type="ECO:0000256" key="7">
    <source>
        <dbReference type="ARBA" id="ARBA00023136"/>
    </source>
</evidence>
<dbReference type="Pfam" id="PF00028">
    <property type="entry name" value="Cadherin"/>
    <property type="match status" value="2"/>
</dbReference>
<dbReference type="InterPro" id="IPR015919">
    <property type="entry name" value="Cadherin-like_sf"/>
</dbReference>
<feature type="domain" description="Cadherin" evidence="11">
    <location>
        <begin position="158"/>
        <end position="280"/>
    </location>
</feature>
<evidence type="ECO:0000256" key="10">
    <source>
        <dbReference type="SAM" id="SignalP"/>
    </source>
</evidence>
<evidence type="ECO:0000259" key="11">
    <source>
        <dbReference type="PROSITE" id="PS50268"/>
    </source>
</evidence>
<dbReference type="PANTHER" id="PTHR24028">
    <property type="entry name" value="CADHERIN-87A"/>
    <property type="match status" value="1"/>
</dbReference>
<sequence>MACSFRPPLIKAAQVPFLFLLFCFVFLALGIQEVSFSVREEEPIGSLVGVLLPKIPDFRRGSQTNPVFRLIQKGHAAYFKVSPTGGRITIAQVIDREALCPSEGTPMKIGLGLPRLNGQCQLRFTVNVLPLGTAEIIDMIQVTVNILDANDNRCTFEPSDHQTVYIPEDSRTGPSFMVPLNRPSDPDSDAMHRIDPRGIRLRSADELDSARYFDLHVAETSSLERPVSLHLSLARQLDYEAATTHKLIVTASDATRMADKTCTLHLTIQVVDVNDNPPRFEKKLMHLQLKENAPVGSVIYQVKATDGDKGPVFGRLIYSLGPYAEADVRQHFYVSPNNGSIILKRKLSYARINKFEIPLVVRNPTQSEAQASPKGPSNQVPAAQRMGTPLETTVHDTARLIVNVIDVNDEKPVISVFTLDGHNDISIEENRNNVPSDFAVVSVTDGDSGENGRVECELAANSTSRFRLTRMTNMKPSGAFDGGQETLFKLSALVAFDREENKIRYSLIQPSEKPMFKIDEKEGVISSNGHLDREQQATYEFEIVAQDLGTPSLSSSAKVIIYVRDFNDESPVFSKPEFEFEVPEGVPANHLIGIIYASDVDEGKNGELKFWILPTDLPTQYSLSEESLQHRWRLEDEETLPYRLEPHYIRSENRYEIGILTSGPIDREATAGLNKLTSRMIRPTEGALDFNYPTPTDVSASRHTFFAIAEDEGTPKRSSRAKITINILDVNDNAPVFLFPTSNNSTVNVSFKEYVGFAFTRVS</sequence>
<keyword evidence="8" id="KW-0325">Glycoprotein</keyword>
<dbReference type="PRINTS" id="PR00205">
    <property type="entry name" value="CADHERIN"/>
</dbReference>
<keyword evidence="3" id="KW-0677">Repeat</keyword>
<evidence type="ECO:0000313" key="13">
    <source>
        <dbReference type="Proteomes" id="UP000281553"/>
    </source>
</evidence>
<protein>
    <recommendedName>
        <fullName evidence="11">Cadherin domain-containing protein</fullName>
    </recommendedName>
</protein>
<keyword evidence="6" id="KW-1133">Transmembrane helix</keyword>
<evidence type="ECO:0000256" key="2">
    <source>
        <dbReference type="ARBA" id="ARBA00022692"/>
    </source>
</evidence>
<evidence type="ECO:0000256" key="5">
    <source>
        <dbReference type="ARBA" id="ARBA00022889"/>
    </source>
</evidence>
<accession>A0A3P6U5K2</accession>
<dbReference type="AlphaFoldDB" id="A0A3P6U5K2"/>
<keyword evidence="5" id="KW-0130">Cell adhesion</keyword>